<dbReference type="EMBL" id="MFCR01000007">
    <property type="protein sequence ID" value="OGE18946.1"/>
    <property type="molecule type" value="Genomic_DNA"/>
</dbReference>
<keyword evidence="2" id="KW-0689">Ribosomal protein</keyword>
<dbReference type="PANTHER" id="PTHR10724">
    <property type="entry name" value="30S RIBOSOMAL PROTEIN S1"/>
    <property type="match status" value="1"/>
</dbReference>
<comment type="caution">
    <text evidence="6">The sequence shown here is derived from an EMBL/GenBank/DDBJ whole genome shotgun (WGS) entry which is preliminary data.</text>
</comment>
<dbReference type="AlphaFoldDB" id="A0A1F5IRK2"/>
<dbReference type="Pfam" id="PF00575">
    <property type="entry name" value="S1"/>
    <property type="match status" value="4"/>
</dbReference>
<evidence type="ECO:0000313" key="6">
    <source>
        <dbReference type="EMBL" id="OGE18946.1"/>
    </source>
</evidence>
<feature type="region of interest" description="Disordered" evidence="4">
    <location>
        <begin position="82"/>
        <end position="109"/>
    </location>
</feature>
<dbReference type="GO" id="GO:0005840">
    <property type="term" value="C:ribosome"/>
    <property type="evidence" value="ECO:0007669"/>
    <property type="project" value="UniProtKB-KW"/>
</dbReference>
<dbReference type="Proteomes" id="UP000176336">
    <property type="component" value="Unassembled WGS sequence"/>
</dbReference>
<dbReference type="SMART" id="SM00316">
    <property type="entry name" value="S1"/>
    <property type="match status" value="4"/>
</dbReference>
<organism evidence="6 7">
    <name type="scientific">Candidatus Daviesbacteria bacterium RIFCSPHIGHO2_01_FULL_41_23</name>
    <dbReference type="NCBI Taxonomy" id="1797764"/>
    <lineage>
        <taxon>Bacteria</taxon>
        <taxon>Candidatus Daviesiibacteriota</taxon>
    </lineage>
</organism>
<protein>
    <recommendedName>
        <fullName evidence="5">S1 motif domain-containing protein</fullName>
    </recommendedName>
</protein>
<dbReference type="GO" id="GO:0003735">
    <property type="term" value="F:structural constituent of ribosome"/>
    <property type="evidence" value="ECO:0007669"/>
    <property type="project" value="TreeGrafter"/>
</dbReference>
<reference evidence="6 7" key="1">
    <citation type="journal article" date="2016" name="Nat. Commun.">
        <title>Thousands of microbial genomes shed light on interconnected biogeochemical processes in an aquifer system.</title>
        <authorList>
            <person name="Anantharaman K."/>
            <person name="Brown C.T."/>
            <person name="Hug L.A."/>
            <person name="Sharon I."/>
            <person name="Castelle C.J."/>
            <person name="Probst A.J."/>
            <person name="Thomas B.C."/>
            <person name="Singh A."/>
            <person name="Wilkins M.J."/>
            <person name="Karaoz U."/>
            <person name="Brodie E.L."/>
            <person name="Williams K.H."/>
            <person name="Hubbard S.S."/>
            <person name="Banfield J.F."/>
        </authorList>
    </citation>
    <scope>NUCLEOTIDE SEQUENCE [LARGE SCALE GENOMIC DNA]</scope>
</reference>
<dbReference type="InterPro" id="IPR003029">
    <property type="entry name" value="S1_domain"/>
</dbReference>
<evidence type="ECO:0000256" key="2">
    <source>
        <dbReference type="ARBA" id="ARBA00022980"/>
    </source>
</evidence>
<dbReference type="GO" id="GO:0006412">
    <property type="term" value="P:translation"/>
    <property type="evidence" value="ECO:0007669"/>
    <property type="project" value="TreeGrafter"/>
</dbReference>
<dbReference type="InterPro" id="IPR012340">
    <property type="entry name" value="NA-bd_OB-fold"/>
</dbReference>
<proteinExistence type="inferred from homology"/>
<gene>
    <name evidence="6" type="ORF">A2871_02120</name>
</gene>
<feature type="domain" description="S1 motif" evidence="5">
    <location>
        <begin position="124"/>
        <end position="194"/>
    </location>
</feature>
<comment type="similarity">
    <text evidence="1">Belongs to the bacterial ribosomal protein bS1 family.</text>
</comment>
<evidence type="ECO:0000313" key="7">
    <source>
        <dbReference type="Proteomes" id="UP000176336"/>
    </source>
</evidence>
<evidence type="ECO:0000256" key="1">
    <source>
        <dbReference type="ARBA" id="ARBA00006767"/>
    </source>
</evidence>
<dbReference type="PROSITE" id="PS50126">
    <property type="entry name" value="S1"/>
    <property type="match status" value="4"/>
</dbReference>
<dbReference type="Gene3D" id="2.40.50.140">
    <property type="entry name" value="Nucleic acid-binding proteins"/>
    <property type="match status" value="4"/>
</dbReference>
<dbReference type="InterPro" id="IPR050437">
    <property type="entry name" value="Ribos_protein_bS1-like"/>
</dbReference>
<evidence type="ECO:0000256" key="3">
    <source>
        <dbReference type="ARBA" id="ARBA00023274"/>
    </source>
</evidence>
<name>A0A1F5IRK2_9BACT</name>
<feature type="domain" description="S1 motif" evidence="5">
    <location>
        <begin position="18"/>
        <end position="83"/>
    </location>
</feature>
<evidence type="ECO:0000259" key="5">
    <source>
        <dbReference type="PROSITE" id="PS50126"/>
    </source>
</evidence>
<dbReference type="SUPFAM" id="SSF50249">
    <property type="entry name" value="Nucleic acid-binding proteins"/>
    <property type="match status" value="4"/>
</dbReference>
<keyword evidence="3" id="KW-0687">Ribonucleoprotein</keyword>
<dbReference type="PANTHER" id="PTHR10724:SF7">
    <property type="entry name" value="SMALL RIBOSOMAL SUBUNIT PROTEIN BS1C"/>
    <property type="match status" value="1"/>
</dbReference>
<feature type="domain" description="S1 motif" evidence="5">
    <location>
        <begin position="211"/>
        <end position="279"/>
    </location>
</feature>
<feature type="domain" description="S1 motif" evidence="5">
    <location>
        <begin position="296"/>
        <end position="359"/>
    </location>
</feature>
<evidence type="ECO:0000256" key="4">
    <source>
        <dbReference type="SAM" id="MobiDB-lite"/>
    </source>
</evidence>
<dbReference type="CDD" id="cd04465">
    <property type="entry name" value="S1_RPS1_repeat_ec2_hs2"/>
    <property type="match status" value="1"/>
</dbReference>
<dbReference type="GO" id="GO:1990904">
    <property type="term" value="C:ribonucleoprotein complex"/>
    <property type="evidence" value="ECO:0007669"/>
    <property type="project" value="UniProtKB-KW"/>
</dbReference>
<dbReference type="GO" id="GO:0003729">
    <property type="term" value="F:mRNA binding"/>
    <property type="evidence" value="ECO:0007669"/>
    <property type="project" value="TreeGrafter"/>
</dbReference>
<sequence length="369" mass="40253">MEELLASQTNKPTSVFRGKEVEGEVVSITDKEIILDLGTKSEGIISTRELSEPQLKDLKVGSRLKAYVYMSENEHGQTMLSLQRQAPRMQSDDRSFRGGSSRGGKSRGGKFIDWSRFIQAQNQKSKMQGSVLEVNKGGLIVESAGIRGFLPNSQVGFELLSKAGAGMDSLIGQDLTVTVIEVDADNNKLIFSERGQISEEVKDSLKAFNTGQKVSGKIVAVLPFGLVVDVEGSEGLVFISDVSWEKVEDLSQMFTTEQELDVLVSSIDNELGRLNLSIKGLSEDPFGKIAENYPIDEVVKGIVGEVSDKGVVVKLKDGIEGFLPASKMNPDTAYEPEKSMTFLVDSVDSQKRRINLAPFVTSTAGLIYK</sequence>
<accession>A0A1F5IRK2</accession>